<evidence type="ECO:0000313" key="2">
    <source>
        <dbReference type="EMBL" id="KAF2677415.1"/>
    </source>
</evidence>
<accession>A0A6G1IH06</accession>
<protein>
    <submittedName>
        <fullName evidence="2">Uncharacterized protein</fullName>
    </submittedName>
</protein>
<gene>
    <name evidence="2" type="ORF">K458DRAFT_160299</name>
</gene>
<keyword evidence="3" id="KW-1185">Reference proteome</keyword>
<reference evidence="2" key="1">
    <citation type="journal article" date="2020" name="Stud. Mycol.">
        <title>101 Dothideomycetes genomes: a test case for predicting lifestyles and emergence of pathogens.</title>
        <authorList>
            <person name="Haridas S."/>
            <person name="Albert R."/>
            <person name="Binder M."/>
            <person name="Bloem J."/>
            <person name="Labutti K."/>
            <person name="Salamov A."/>
            <person name="Andreopoulos B."/>
            <person name="Baker S."/>
            <person name="Barry K."/>
            <person name="Bills G."/>
            <person name="Bluhm B."/>
            <person name="Cannon C."/>
            <person name="Castanera R."/>
            <person name="Culley D."/>
            <person name="Daum C."/>
            <person name="Ezra D."/>
            <person name="Gonzalez J."/>
            <person name="Henrissat B."/>
            <person name="Kuo A."/>
            <person name="Liang C."/>
            <person name="Lipzen A."/>
            <person name="Lutzoni F."/>
            <person name="Magnuson J."/>
            <person name="Mondo S."/>
            <person name="Nolan M."/>
            <person name="Ohm R."/>
            <person name="Pangilinan J."/>
            <person name="Park H.-J."/>
            <person name="Ramirez L."/>
            <person name="Alfaro M."/>
            <person name="Sun H."/>
            <person name="Tritt A."/>
            <person name="Yoshinaga Y."/>
            <person name="Zwiers L.-H."/>
            <person name="Turgeon B."/>
            <person name="Goodwin S."/>
            <person name="Spatafora J."/>
            <person name="Crous P."/>
            <person name="Grigoriev I."/>
        </authorList>
    </citation>
    <scope>NUCLEOTIDE SEQUENCE</scope>
    <source>
        <strain evidence="2">CBS 122367</strain>
    </source>
</reference>
<feature type="compositionally biased region" description="Polar residues" evidence="1">
    <location>
        <begin position="97"/>
        <end position="109"/>
    </location>
</feature>
<proteinExistence type="predicted"/>
<sequence length="109" mass="12389">MHIEYLVEYLTTPRLRQILHSVRKYPGRTASNPEIRRRAERKALPRHHIGRPQALHHGTPPHRKPALTIQNQTASSPLHCATPSVKVPGSKSHILTHRQTSTSSFAYHS</sequence>
<organism evidence="2 3">
    <name type="scientific">Lentithecium fluviatile CBS 122367</name>
    <dbReference type="NCBI Taxonomy" id="1168545"/>
    <lineage>
        <taxon>Eukaryota</taxon>
        <taxon>Fungi</taxon>
        <taxon>Dikarya</taxon>
        <taxon>Ascomycota</taxon>
        <taxon>Pezizomycotina</taxon>
        <taxon>Dothideomycetes</taxon>
        <taxon>Pleosporomycetidae</taxon>
        <taxon>Pleosporales</taxon>
        <taxon>Massarineae</taxon>
        <taxon>Lentitheciaceae</taxon>
        <taxon>Lentithecium</taxon>
    </lineage>
</organism>
<feature type="region of interest" description="Disordered" evidence="1">
    <location>
        <begin position="78"/>
        <end position="109"/>
    </location>
</feature>
<feature type="region of interest" description="Disordered" evidence="1">
    <location>
        <begin position="42"/>
        <end position="65"/>
    </location>
</feature>
<evidence type="ECO:0000256" key="1">
    <source>
        <dbReference type="SAM" id="MobiDB-lite"/>
    </source>
</evidence>
<dbReference type="EMBL" id="MU005622">
    <property type="protein sequence ID" value="KAF2677415.1"/>
    <property type="molecule type" value="Genomic_DNA"/>
</dbReference>
<dbReference type="Proteomes" id="UP000799291">
    <property type="component" value="Unassembled WGS sequence"/>
</dbReference>
<name>A0A6G1IH06_9PLEO</name>
<dbReference type="AlphaFoldDB" id="A0A6G1IH06"/>
<evidence type="ECO:0000313" key="3">
    <source>
        <dbReference type="Proteomes" id="UP000799291"/>
    </source>
</evidence>